<dbReference type="PRINTS" id="PR00682">
    <property type="entry name" value="IPNSYNTHASE"/>
</dbReference>
<dbReference type="InterPro" id="IPR027443">
    <property type="entry name" value="IPNS-like_sf"/>
</dbReference>
<evidence type="ECO:0000259" key="11">
    <source>
        <dbReference type="PROSITE" id="PS51471"/>
    </source>
</evidence>
<evidence type="ECO:0000256" key="4">
    <source>
        <dbReference type="ARBA" id="ARBA00023002"/>
    </source>
</evidence>
<gene>
    <name evidence="12" type="ORF">M0R45_021188</name>
</gene>
<accession>A0AAW1XCA1</accession>
<evidence type="ECO:0000256" key="6">
    <source>
        <dbReference type="ARBA" id="ARBA00037909"/>
    </source>
</evidence>
<proteinExistence type="inferred from homology"/>
<dbReference type="SUPFAM" id="SSF51197">
    <property type="entry name" value="Clavaminate synthase-like"/>
    <property type="match status" value="1"/>
</dbReference>
<dbReference type="Gene3D" id="2.60.120.330">
    <property type="entry name" value="B-lactam Antibiotic, Isopenicillin N Synthase, Chain"/>
    <property type="match status" value="1"/>
</dbReference>
<dbReference type="GO" id="GO:0009685">
    <property type="term" value="P:gibberellin metabolic process"/>
    <property type="evidence" value="ECO:0007669"/>
    <property type="project" value="UniProtKB-ARBA"/>
</dbReference>
<dbReference type="Proteomes" id="UP001457282">
    <property type="component" value="Unassembled WGS sequence"/>
</dbReference>
<evidence type="ECO:0000256" key="8">
    <source>
        <dbReference type="ARBA" id="ARBA00061282"/>
    </source>
</evidence>
<evidence type="ECO:0000256" key="10">
    <source>
        <dbReference type="RuleBase" id="RU003682"/>
    </source>
</evidence>
<keyword evidence="2 10" id="KW-0479">Metal-binding</keyword>
<dbReference type="AlphaFoldDB" id="A0AAW1XCA1"/>
<dbReference type="InterPro" id="IPR044861">
    <property type="entry name" value="IPNS-like_FE2OG_OXY"/>
</dbReference>
<reference evidence="12 13" key="1">
    <citation type="journal article" date="2023" name="G3 (Bethesda)">
        <title>A chromosome-length genome assembly and annotation of blackberry (Rubus argutus, cv. 'Hillquist').</title>
        <authorList>
            <person name="Bruna T."/>
            <person name="Aryal R."/>
            <person name="Dudchenko O."/>
            <person name="Sargent D.J."/>
            <person name="Mead D."/>
            <person name="Buti M."/>
            <person name="Cavallini A."/>
            <person name="Hytonen T."/>
            <person name="Andres J."/>
            <person name="Pham M."/>
            <person name="Weisz D."/>
            <person name="Mascagni F."/>
            <person name="Usai G."/>
            <person name="Natali L."/>
            <person name="Bassil N."/>
            <person name="Fernandez G.E."/>
            <person name="Lomsadze A."/>
            <person name="Armour M."/>
            <person name="Olukolu B."/>
            <person name="Poorten T."/>
            <person name="Britton C."/>
            <person name="Davik J."/>
            <person name="Ashrafi H."/>
            <person name="Aiden E.L."/>
            <person name="Borodovsky M."/>
            <person name="Worthington M."/>
        </authorList>
    </citation>
    <scope>NUCLEOTIDE SEQUENCE [LARGE SCALE GENOMIC DNA]</scope>
    <source>
        <strain evidence="12">PI 553951</strain>
    </source>
</reference>
<dbReference type="PROSITE" id="PS51471">
    <property type="entry name" value="FE2OG_OXY"/>
    <property type="match status" value="1"/>
</dbReference>
<dbReference type="EMBL" id="JBEDUW010000004">
    <property type="protein sequence ID" value="KAK9934023.1"/>
    <property type="molecule type" value="Genomic_DNA"/>
</dbReference>
<evidence type="ECO:0000256" key="3">
    <source>
        <dbReference type="ARBA" id="ARBA00022964"/>
    </source>
</evidence>
<comment type="catalytic activity">
    <reaction evidence="7">
        <text>gibberellin A1 + 2-oxoglutarate + O2 = gibberellin A8 + succinate + CO2</text>
        <dbReference type="Rhea" id="RHEA:15005"/>
        <dbReference type="ChEBI" id="CHEBI:15379"/>
        <dbReference type="ChEBI" id="CHEBI:16526"/>
        <dbReference type="ChEBI" id="CHEBI:16810"/>
        <dbReference type="ChEBI" id="CHEBI:30031"/>
        <dbReference type="ChEBI" id="CHEBI:58524"/>
        <dbReference type="ChEBI" id="CHEBI:58594"/>
        <dbReference type="EC" id="1.14.11.13"/>
    </reaction>
</comment>
<dbReference type="Pfam" id="PF03171">
    <property type="entry name" value="2OG-FeII_Oxy"/>
    <property type="match status" value="1"/>
</dbReference>
<sequence length="341" mass="37879">MVAASPNPIRNEKMLAVDLPVIDLSAPRSEVSKLIVKACEDYGFFKVTNHGVGQETISRMEEESLAFFSKTASEKHRAGPANPFGYGCKNIGFNGDMGEVEYLLFNTNKASIAQRSKTISEEPAKFSSAVSDYIEAVKELACELLELIAEGLWVPDTSVFSRLIRDVESDSVFRLNHYPHHHHHLKATSSSPTSYNSNRVGFGEHTDPQILTLLRSNDVGGLQISPQDGLWVPVPSDPAAFWINVGDVLQAMTNGRFVSVRHRALTNSFKSRMSMAYFGGPPLNACLRALPEVVTPEHPLLFKPFTWAEFKKTTHSLRLGDTRLNLFRISSSHEERVSSMN</sequence>
<dbReference type="FunFam" id="2.60.120.330:FF:000025">
    <property type="entry name" value="Gibberellin 2-beta-dioxygenase 2"/>
    <property type="match status" value="1"/>
</dbReference>
<dbReference type="InterPro" id="IPR050231">
    <property type="entry name" value="Iron_ascorbate_oxido_reductase"/>
</dbReference>
<evidence type="ECO:0000256" key="5">
    <source>
        <dbReference type="ARBA" id="ARBA00023004"/>
    </source>
</evidence>
<dbReference type="GO" id="GO:0046872">
    <property type="term" value="F:metal ion binding"/>
    <property type="evidence" value="ECO:0007669"/>
    <property type="project" value="UniProtKB-KW"/>
</dbReference>
<keyword evidence="4 10" id="KW-0560">Oxidoreductase</keyword>
<comment type="pathway">
    <text evidence="1">Hormone biosynthesis.</text>
</comment>
<evidence type="ECO:0000256" key="2">
    <source>
        <dbReference type="ARBA" id="ARBA00022723"/>
    </source>
</evidence>
<organism evidence="12 13">
    <name type="scientific">Rubus argutus</name>
    <name type="common">Southern blackberry</name>
    <dbReference type="NCBI Taxonomy" id="59490"/>
    <lineage>
        <taxon>Eukaryota</taxon>
        <taxon>Viridiplantae</taxon>
        <taxon>Streptophyta</taxon>
        <taxon>Embryophyta</taxon>
        <taxon>Tracheophyta</taxon>
        <taxon>Spermatophyta</taxon>
        <taxon>Magnoliopsida</taxon>
        <taxon>eudicotyledons</taxon>
        <taxon>Gunneridae</taxon>
        <taxon>Pentapetalae</taxon>
        <taxon>rosids</taxon>
        <taxon>fabids</taxon>
        <taxon>Rosales</taxon>
        <taxon>Rosaceae</taxon>
        <taxon>Rosoideae</taxon>
        <taxon>Rosoideae incertae sedis</taxon>
        <taxon>Rubus</taxon>
    </lineage>
</organism>
<evidence type="ECO:0000256" key="1">
    <source>
        <dbReference type="ARBA" id="ARBA00004972"/>
    </source>
</evidence>
<evidence type="ECO:0000313" key="12">
    <source>
        <dbReference type="EMBL" id="KAK9934023.1"/>
    </source>
</evidence>
<evidence type="ECO:0000256" key="7">
    <source>
        <dbReference type="ARBA" id="ARBA00052204"/>
    </source>
</evidence>
<keyword evidence="5 10" id="KW-0408">Iron</keyword>
<comment type="pathway">
    <text evidence="6">Plant hormone biosynthesis; gibberellin biosynthesis.</text>
</comment>
<dbReference type="GO" id="GO:0045543">
    <property type="term" value="F:gibberellin 2-beta-dioxygenase activity"/>
    <property type="evidence" value="ECO:0007669"/>
    <property type="project" value="UniProtKB-EC"/>
</dbReference>
<dbReference type="PANTHER" id="PTHR47990">
    <property type="entry name" value="2-OXOGLUTARATE (2OG) AND FE(II)-DEPENDENT OXYGENASE SUPERFAMILY PROTEIN-RELATED"/>
    <property type="match status" value="1"/>
</dbReference>
<dbReference type="EC" id="1.14.11.13" evidence="9"/>
<evidence type="ECO:0000313" key="13">
    <source>
        <dbReference type="Proteomes" id="UP001457282"/>
    </source>
</evidence>
<dbReference type="Pfam" id="PF14226">
    <property type="entry name" value="DIOX_N"/>
    <property type="match status" value="1"/>
</dbReference>
<evidence type="ECO:0000256" key="9">
    <source>
        <dbReference type="ARBA" id="ARBA00066708"/>
    </source>
</evidence>
<name>A0AAW1XCA1_RUBAR</name>
<keyword evidence="3" id="KW-0223">Dioxygenase</keyword>
<dbReference type="InterPro" id="IPR026992">
    <property type="entry name" value="DIOX_N"/>
</dbReference>
<comment type="similarity">
    <text evidence="8">Belongs to the iron/ascorbate-dependent oxidoreductase family. GA2OX subfamily.</text>
</comment>
<dbReference type="InterPro" id="IPR005123">
    <property type="entry name" value="Oxoglu/Fe-dep_dioxygenase_dom"/>
</dbReference>
<keyword evidence="13" id="KW-1185">Reference proteome</keyword>
<feature type="domain" description="Fe2OG dioxygenase" evidence="11">
    <location>
        <begin position="168"/>
        <end position="281"/>
    </location>
</feature>
<protein>
    <recommendedName>
        <fullName evidence="9">gibberellin 2beta-dioxygenase</fullName>
        <ecNumber evidence="9">1.14.11.13</ecNumber>
    </recommendedName>
</protein>
<comment type="caution">
    <text evidence="12">The sequence shown here is derived from an EMBL/GenBank/DDBJ whole genome shotgun (WGS) entry which is preliminary data.</text>
</comment>